<dbReference type="Proteomes" id="UP001202922">
    <property type="component" value="Unassembled WGS sequence"/>
</dbReference>
<dbReference type="EMBL" id="JAKZBV010000001">
    <property type="protein sequence ID" value="MCH6470141.1"/>
    <property type="molecule type" value="Genomic_DNA"/>
</dbReference>
<name>A0ABS9U0L4_9MICC</name>
<comment type="caution">
    <text evidence="1">The sequence shown here is derived from an EMBL/GenBank/DDBJ whole genome shotgun (WGS) entry which is preliminary data.</text>
</comment>
<sequence length="54" mass="5855">MDPEMTCVCGRPMQVVAVHQFAGLKGPMKLLVYSCGQSPVEDGGDHLQLREVPV</sequence>
<proteinExistence type="predicted"/>
<keyword evidence="2" id="KW-1185">Reference proteome</keyword>
<gene>
    <name evidence="1" type="ORF">L0M17_09160</name>
</gene>
<evidence type="ECO:0000313" key="2">
    <source>
        <dbReference type="Proteomes" id="UP001202922"/>
    </source>
</evidence>
<accession>A0ABS9U0L4</accession>
<evidence type="ECO:0000313" key="1">
    <source>
        <dbReference type="EMBL" id="MCH6470141.1"/>
    </source>
</evidence>
<dbReference type="RefSeq" id="WP_241053659.1">
    <property type="nucleotide sequence ID" value="NZ_JAKZBV010000001.1"/>
</dbReference>
<protein>
    <submittedName>
        <fullName evidence="1">Uncharacterized protein</fullName>
    </submittedName>
</protein>
<organism evidence="1 2">
    <name type="scientific">Sinomonas terrae</name>
    <dbReference type="NCBI Taxonomy" id="2908838"/>
    <lineage>
        <taxon>Bacteria</taxon>
        <taxon>Bacillati</taxon>
        <taxon>Actinomycetota</taxon>
        <taxon>Actinomycetes</taxon>
        <taxon>Micrococcales</taxon>
        <taxon>Micrococcaceae</taxon>
        <taxon>Sinomonas</taxon>
    </lineage>
</organism>
<reference evidence="1 2" key="1">
    <citation type="submission" date="2022-03" db="EMBL/GenBank/DDBJ databases">
        <title>Sinomonas sp. isolated from a soil.</title>
        <authorList>
            <person name="Han J."/>
            <person name="Kim D.-U."/>
        </authorList>
    </citation>
    <scope>NUCLEOTIDE SEQUENCE [LARGE SCALE GENOMIC DNA]</scope>
    <source>
        <strain evidence="1 2">5-5</strain>
    </source>
</reference>